<evidence type="ECO:0000313" key="2">
    <source>
        <dbReference type="EMBL" id="RPD39991.1"/>
    </source>
</evidence>
<accession>A0A3N4M926</accession>
<gene>
    <name evidence="2" type="ORF">EG028_17885</name>
</gene>
<evidence type="ECO:0000256" key="1">
    <source>
        <dbReference type="SAM" id="Phobius"/>
    </source>
</evidence>
<dbReference type="Proteomes" id="UP000279089">
    <property type="component" value="Unassembled WGS sequence"/>
</dbReference>
<organism evidence="2 3">
    <name type="scientific">Chitinophaga barathri</name>
    <dbReference type="NCBI Taxonomy" id="1647451"/>
    <lineage>
        <taxon>Bacteria</taxon>
        <taxon>Pseudomonadati</taxon>
        <taxon>Bacteroidota</taxon>
        <taxon>Chitinophagia</taxon>
        <taxon>Chitinophagales</taxon>
        <taxon>Chitinophagaceae</taxon>
        <taxon>Chitinophaga</taxon>
    </lineage>
</organism>
<protein>
    <submittedName>
        <fullName evidence="2">Uncharacterized protein</fullName>
    </submittedName>
</protein>
<feature type="transmembrane region" description="Helical" evidence="1">
    <location>
        <begin position="7"/>
        <end position="27"/>
    </location>
</feature>
<feature type="transmembrane region" description="Helical" evidence="1">
    <location>
        <begin position="71"/>
        <end position="92"/>
    </location>
</feature>
<dbReference type="EMBL" id="RMBX01000009">
    <property type="protein sequence ID" value="RPD39991.1"/>
    <property type="molecule type" value="Genomic_DNA"/>
</dbReference>
<feature type="transmembrane region" description="Helical" evidence="1">
    <location>
        <begin position="165"/>
        <end position="186"/>
    </location>
</feature>
<keyword evidence="1" id="KW-0812">Transmembrane</keyword>
<dbReference type="AlphaFoldDB" id="A0A3N4M926"/>
<keyword evidence="1" id="KW-0472">Membrane</keyword>
<feature type="transmembrane region" description="Helical" evidence="1">
    <location>
        <begin position="39"/>
        <end position="59"/>
    </location>
</feature>
<comment type="caution">
    <text evidence="2">The sequence shown here is derived from an EMBL/GenBank/DDBJ whole genome shotgun (WGS) entry which is preliminary data.</text>
</comment>
<dbReference type="RefSeq" id="WP_120517723.1">
    <property type="nucleotide sequence ID" value="NZ_QXZY01000010.1"/>
</dbReference>
<feature type="transmembrane region" description="Helical" evidence="1">
    <location>
        <begin position="112"/>
        <end position="131"/>
    </location>
</feature>
<name>A0A3N4M926_9BACT</name>
<keyword evidence="1" id="KW-1133">Transmembrane helix</keyword>
<reference evidence="3" key="1">
    <citation type="submission" date="2018-11" db="EMBL/GenBank/DDBJ databases">
        <title>Chitinophaga lutea sp.nov., isolate from arsenic contaminated soil.</title>
        <authorList>
            <person name="Zong Y."/>
        </authorList>
    </citation>
    <scope>NUCLEOTIDE SEQUENCE [LARGE SCALE GENOMIC DNA]</scope>
    <source>
        <strain evidence="3">YLT18</strain>
    </source>
</reference>
<sequence length="188" mass="22864">MDSFAHIKVILGILLGLSIRQLLNGAIKLVQHPDRNPFYWVHFTWSFYIFLLMVHFWWWEWHLTRITHWMFPEYFFIIIYIIVYYVICALLYPDDLKDYTGFRDYFYSRKKWFFGLLGASFVLDVIDTLMKGVDYYRHFGPEYPIRNSVHFVLCIIAMFTNNPRFHGILVIAFLLYEVSYILRLFINP</sequence>
<keyword evidence="3" id="KW-1185">Reference proteome</keyword>
<proteinExistence type="predicted"/>
<dbReference type="OrthoDB" id="9803673at2"/>
<evidence type="ECO:0000313" key="3">
    <source>
        <dbReference type="Proteomes" id="UP000279089"/>
    </source>
</evidence>